<dbReference type="InterPro" id="IPR056827">
    <property type="entry name" value="CBM87_Agd3"/>
</dbReference>
<comment type="caution">
    <text evidence="5">The sequence shown here is derived from an EMBL/GenBank/DDBJ whole genome shotgun (WGS) entry which is preliminary data.</text>
</comment>
<accession>A0ABR3Y4R3</accession>
<sequence>MASQLRRSLLLPFLSILCGASAQQASNTTTPASSNAVFTTFSGNVASTILVIATDATSATVAAQGLNGYGIPHQNLIVPQTGTALPTLSSSTGGNYGGIIVASGVAYEYSASNFSSALTTDQWNALYDYQIAYGVRMVQYGIFPTLDAGVVASGGCCNTSVLQPISFTNTSAFSQAGLKANAELDTSGLYHYPSTVSNTTTTTVIAEFGSASDGSFTANSAAAVINNFESGRQQMVFFIDFSPNWSATSSVLQHAYITWMTRGLYAGYRRVHLNTQIDDMFLETDLYLPNGTTYRVTPDDMSGIVSWLPSVRALMPAGSNWTVEIGFNGNGNIEQSEATDAGYETCSPDSIEYGDQPDTALEFVKPLGSGTDIWPATPTTYTYSEACLNLDPLKTWFDTGVQNFNTISHTFTHENQDNATYADVLKEIEFNQAWLAASGIGAGNFTPNGLIPPAITGLHNGDALRAWHDAGLVNCVGDNSRPVLRNQENDMWPYITQESTDGYAGMQVNGRWPTRIYYNCDTSTCTTQEWIDTSAGVGTFNDLLAAEKADTIRYLAGLYHDPYMFHQANLRSTGDLGTTTINGVAYTIGIFQAWVQTIVEEYVRLFDWPLITLKQVDFSAWFANRMTRDACSYGLAYDITSGSITGVTVTANGNTCGTSIPVTVPGSVTDTQGFTTEQIGSDPLTIWVNLSGSPVSFTLSQPVAL</sequence>
<dbReference type="PANTHER" id="PTHR31002">
    <property type="entry name" value="SERIPAUPERIN"/>
    <property type="match status" value="1"/>
</dbReference>
<dbReference type="InterPro" id="IPR056825">
    <property type="entry name" value="Agd3_C"/>
</dbReference>
<protein>
    <recommendedName>
        <fullName evidence="7">Extracellular serine-rich protein</fullName>
    </recommendedName>
</protein>
<feature type="domain" description="Agd3 deacetylase" evidence="2">
    <location>
        <begin position="273"/>
        <end position="635"/>
    </location>
</feature>
<organism evidence="5 6">
    <name type="scientific">Diaporthe australafricana</name>
    <dbReference type="NCBI Taxonomy" id="127596"/>
    <lineage>
        <taxon>Eukaryota</taxon>
        <taxon>Fungi</taxon>
        <taxon>Dikarya</taxon>
        <taxon>Ascomycota</taxon>
        <taxon>Pezizomycotina</taxon>
        <taxon>Sordariomycetes</taxon>
        <taxon>Sordariomycetidae</taxon>
        <taxon>Diaporthales</taxon>
        <taxon>Diaporthaceae</taxon>
        <taxon>Diaporthe</taxon>
    </lineage>
</organism>
<feature type="domain" description="Agd3 C-terminal" evidence="4">
    <location>
        <begin position="637"/>
        <end position="703"/>
    </location>
</feature>
<dbReference type="PANTHER" id="PTHR31002:SF34">
    <property type="entry name" value="CELL WALL PROTEIN CWP1-RELATED"/>
    <property type="match status" value="1"/>
</dbReference>
<dbReference type="InterPro" id="IPR050788">
    <property type="entry name" value="Yeast_SRP1/TIP1_CWP"/>
</dbReference>
<evidence type="ECO:0000259" key="4">
    <source>
        <dbReference type="Pfam" id="PF25117"/>
    </source>
</evidence>
<evidence type="ECO:0008006" key="7">
    <source>
        <dbReference type="Google" id="ProtNLM"/>
    </source>
</evidence>
<name>A0ABR3Y4R3_9PEZI</name>
<feature type="signal peptide" evidence="1">
    <location>
        <begin position="1"/>
        <end position="22"/>
    </location>
</feature>
<dbReference type="Pfam" id="PF25116">
    <property type="entry name" value="CBM87_Agd3"/>
    <property type="match status" value="1"/>
</dbReference>
<dbReference type="Proteomes" id="UP001583177">
    <property type="component" value="Unassembled WGS sequence"/>
</dbReference>
<evidence type="ECO:0000259" key="2">
    <source>
        <dbReference type="Pfam" id="PF25115"/>
    </source>
</evidence>
<gene>
    <name evidence="5" type="ORF">Daus18300_000485</name>
</gene>
<proteinExistence type="predicted"/>
<dbReference type="Pfam" id="PF25115">
    <property type="entry name" value="Agd3_CE"/>
    <property type="match status" value="1"/>
</dbReference>
<dbReference type="InterPro" id="IPR056826">
    <property type="entry name" value="Agd3_CE"/>
</dbReference>
<evidence type="ECO:0000259" key="3">
    <source>
        <dbReference type="Pfam" id="PF25116"/>
    </source>
</evidence>
<evidence type="ECO:0000256" key="1">
    <source>
        <dbReference type="SAM" id="SignalP"/>
    </source>
</evidence>
<evidence type="ECO:0000313" key="5">
    <source>
        <dbReference type="EMBL" id="KAL1882847.1"/>
    </source>
</evidence>
<dbReference type="SUPFAM" id="SSF88713">
    <property type="entry name" value="Glycoside hydrolase/deacetylase"/>
    <property type="match status" value="1"/>
</dbReference>
<dbReference type="EMBL" id="JAWRVE010000003">
    <property type="protein sequence ID" value="KAL1882847.1"/>
    <property type="molecule type" value="Genomic_DNA"/>
</dbReference>
<feature type="chain" id="PRO_5045398980" description="Extracellular serine-rich protein" evidence="1">
    <location>
        <begin position="23"/>
        <end position="705"/>
    </location>
</feature>
<reference evidence="5 6" key="1">
    <citation type="journal article" date="2024" name="IMA Fungus">
        <title>IMA Genome - F19 : A genome assembly and annotation guide to empower mycologists, including annotated draft genome sequences of Ceratocystis pirilliformis, Diaporthe australafricana, Fusarium ophioides, Paecilomyces lecythidis, and Sporothrix stenoceras.</title>
        <authorList>
            <person name="Aylward J."/>
            <person name="Wilson A.M."/>
            <person name="Visagie C.M."/>
            <person name="Spraker J."/>
            <person name="Barnes I."/>
            <person name="Buitendag C."/>
            <person name="Ceriani C."/>
            <person name="Del Mar Angel L."/>
            <person name="du Plessis D."/>
            <person name="Fuchs T."/>
            <person name="Gasser K."/>
            <person name="Kramer D."/>
            <person name="Li W."/>
            <person name="Munsamy K."/>
            <person name="Piso A."/>
            <person name="Price J.L."/>
            <person name="Sonnekus B."/>
            <person name="Thomas C."/>
            <person name="van der Nest A."/>
            <person name="van Dijk A."/>
            <person name="van Heerden A."/>
            <person name="van Vuuren N."/>
            <person name="Yilmaz N."/>
            <person name="Duong T.A."/>
            <person name="van der Merwe N.A."/>
            <person name="Wingfield M.J."/>
            <person name="Wingfield B.D."/>
        </authorList>
    </citation>
    <scope>NUCLEOTIDE SEQUENCE [LARGE SCALE GENOMIC DNA]</scope>
    <source>
        <strain evidence="5 6">CMW 18300</strain>
    </source>
</reference>
<keyword evidence="6" id="KW-1185">Reference proteome</keyword>
<dbReference type="Pfam" id="PF25117">
    <property type="entry name" value="Agd3_C"/>
    <property type="match status" value="1"/>
</dbReference>
<feature type="domain" description="Agd3 CBM87" evidence="3">
    <location>
        <begin position="45"/>
        <end position="259"/>
    </location>
</feature>
<keyword evidence="1" id="KW-0732">Signal</keyword>
<evidence type="ECO:0000313" key="6">
    <source>
        <dbReference type="Proteomes" id="UP001583177"/>
    </source>
</evidence>
<dbReference type="InterPro" id="IPR011330">
    <property type="entry name" value="Glyco_hydro/deAcase_b/a-brl"/>
</dbReference>